<dbReference type="Proteomes" id="UP001280121">
    <property type="component" value="Unassembled WGS sequence"/>
</dbReference>
<name>A0AAD9TTK5_9ROSI</name>
<evidence type="ECO:0000313" key="2">
    <source>
        <dbReference type="EMBL" id="KAK2641683.1"/>
    </source>
</evidence>
<dbReference type="AlphaFoldDB" id="A0AAD9TTK5"/>
<proteinExistence type="predicted"/>
<accession>A0AAD9TTK5</accession>
<evidence type="ECO:0000313" key="3">
    <source>
        <dbReference type="Proteomes" id="UP001280121"/>
    </source>
</evidence>
<organism evidence="2 3">
    <name type="scientific">Dipteronia dyeriana</name>
    <dbReference type="NCBI Taxonomy" id="168575"/>
    <lineage>
        <taxon>Eukaryota</taxon>
        <taxon>Viridiplantae</taxon>
        <taxon>Streptophyta</taxon>
        <taxon>Embryophyta</taxon>
        <taxon>Tracheophyta</taxon>
        <taxon>Spermatophyta</taxon>
        <taxon>Magnoliopsida</taxon>
        <taxon>eudicotyledons</taxon>
        <taxon>Gunneridae</taxon>
        <taxon>Pentapetalae</taxon>
        <taxon>rosids</taxon>
        <taxon>malvids</taxon>
        <taxon>Sapindales</taxon>
        <taxon>Sapindaceae</taxon>
        <taxon>Hippocastanoideae</taxon>
        <taxon>Acereae</taxon>
        <taxon>Dipteronia</taxon>
    </lineage>
</organism>
<reference evidence="2" key="1">
    <citation type="journal article" date="2023" name="Plant J.">
        <title>Genome sequences and population genomics provide insights into the demographic history, inbreeding, and mutation load of two 'living fossil' tree species of Dipteronia.</title>
        <authorList>
            <person name="Feng Y."/>
            <person name="Comes H.P."/>
            <person name="Chen J."/>
            <person name="Zhu S."/>
            <person name="Lu R."/>
            <person name="Zhang X."/>
            <person name="Li P."/>
            <person name="Qiu J."/>
            <person name="Olsen K.M."/>
            <person name="Qiu Y."/>
        </authorList>
    </citation>
    <scope>NUCLEOTIDE SEQUENCE</scope>
    <source>
        <strain evidence="2">KIB01</strain>
    </source>
</reference>
<evidence type="ECO:0000256" key="1">
    <source>
        <dbReference type="SAM" id="MobiDB-lite"/>
    </source>
</evidence>
<protein>
    <submittedName>
        <fullName evidence="2">Uncharacterized protein</fullName>
    </submittedName>
</protein>
<feature type="region of interest" description="Disordered" evidence="1">
    <location>
        <begin position="1"/>
        <end position="27"/>
    </location>
</feature>
<feature type="compositionally biased region" description="Polar residues" evidence="1">
    <location>
        <begin position="8"/>
        <end position="27"/>
    </location>
</feature>
<sequence>MFKLKIEGSSQEIEMGSSQKFQESESLLKSMPPTKRIVYTTTRPTDIKTPYEKMLDNQMGFGSPDKRSGGFLNSALAFKIIATDPYTVLNTITMMDRWEELYLCSFY</sequence>
<comment type="caution">
    <text evidence="2">The sequence shown here is derived from an EMBL/GenBank/DDBJ whole genome shotgun (WGS) entry which is preliminary data.</text>
</comment>
<keyword evidence="3" id="KW-1185">Reference proteome</keyword>
<dbReference type="EMBL" id="JANJYI010000007">
    <property type="protein sequence ID" value="KAK2641683.1"/>
    <property type="molecule type" value="Genomic_DNA"/>
</dbReference>
<gene>
    <name evidence="2" type="ORF">Ddye_023446</name>
</gene>